<dbReference type="AlphaFoldDB" id="A0AAN6KTK7"/>
<comment type="caution">
    <text evidence="2">The sequence shown here is derived from an EMBL/GenBank/DDBJ whole genome shotgun (WGS) entry which is preliminary data.</text>
</comment>
<accession>A0AAN6KTK7</accession>
<gene>
    <name evidence="2" type="ORF">LTR91_005646</name>
</gene>
<name>A0AAN6KTK7_9PEZI</name>
<evidence type="ECO:0000313" key="3">
    <source>
        <dbReference type="Proteomes" id="UP001175353"/>
    </source>
</evidence>
<reference evidence="2" key="1">
    <citation type="submission" date="2023-06" db="EMBL/GenBank/DDBJ databases">
        <title>Black Yeasts Isolated from many extreme environments.</title>
        <authorList>
            <person name="Coleine C."/>
            <person name="Stajich J.E."/>
            <person name="Selbmann L."/>
        </authorList>
    </citation>
    <scope>NUCLEOTIDE SEQUENCE</scope>
    <source>
        <strain evidence="2">CCFEE 5200</strain>
    </source>
</reference>
<dbReference type="EMBL" id="JAUJLE010000036">
    <property type="protein sequence ID" value="KAK1000728.1"/>
    <property type="molecule type" value="Genomic_DNA"/>
</dbReference>
<sequence length="208" mass="23445">MPPKRKVHSTSLRSWYAHLKTRTGKSVDAESDVSGDDFATSAPAPKKRQTHTRLKTHTLESLLAMPHEELAAHALSLQNQASQRTNGNGAEAAWTDEKITERAKKTRDICKAGIERQLKWQPSCKAGTTKWSYTGLVPHEDVFYKLFQFEKPKKPWKVKKISQSDLYEILGGVSASIRYGTLRLTGEGVRVNWDQEEKTFKLSGTYGL</sequence>
<keyword evidence="3" id="KW-1185">Reference proteome</keyword>
<feature type="region of interest" description="Disordered" evidence="1">
    <location>
        <begin position="21"/>
        <end position="53"/>
    </location>
</feature>
<dbReference type="Proteomes" id="UP001175353">
    <property type="component" value="Unassembled WGS sequence"/>
</dbReference>
<organism evidence="2 3">
    <name type="scientific">Friedmanniomyces endolithicus</name>
    <dbReference type="NCBI Taxonomy" id="329885"/>
    <lineage>
        <taxon>Eukaryota</taxon>
        <taxon>Fungi</taxon>
        <taxon>Dikarya</taxon>
        <taxon>Ascomycota</taxon>
        <taxon>Pezizomycotina</taxon>
        <taxon>Dothideomycetes</taxon>
        <taxon>Dothideomycetidae</taxon>
        <taxon>Mycosphaerellales</taxon>
        <taxon>Teratosphaeriaceae</taxon>
        <taxon>Friedmanniomyces</taxon>
    </lineage>
</organism>
<protein>
    <submittedName>
        <fullName evidence="2">Uncharacterized protein</fullName>
    </submittedName>
</protein>
<evidence type="ECO:0000313" key="2">
    <source>
        <dbReference type="EMBL" id="KAK1000728.1"/>
    </source>
</evidence>
<proteinExistence type="predicted"/>
<evidence type="ECO:0000256" key="1">
    <source>
        <dbReference type="SAM" id="MobiDB-lite"/>
    </source>
</evidence>